<evidence type="ECO:0000256" key="1">
    <source>
        <dbReference type="SAM" id="MobiDB-lite"/>
    </source>
</evidence>
<keyword evidence="3" id="KW-1185">Reference proteome</keyword>
<gene>
    <name evidence="2" type="ORF">U9M48_025447</name>
</gene>
<proteinExistence type="predicted"/>
<organism evidence="2 3">
    <name type="scientific">Paspalum notatum var. saurae</name>
    <dbReference type="NCBI Taxonomy" id="547442"/>
    <lineage>
        <taxon>Eukaryota</taxon>
        <taxon>Viridiplantae</taxon>
        <taxon>Streptophyta</taxon>
        <taxon>Embryophyta</taxon>
        <taxon>Tracheophyta</taxon>
        <taxon>Spermatophyta</taxon>
        <taxon>Magnoliopsida</taxon>
        <taxon>Liliopsida</taxon>
        <taxon>Poales</taxon>
        <taxon>Poaceae</taxon>
        <taxon>PACMAD clade</taxon>
        <taxon>Panicoideae</taxon>
        <taxon>Andropogonodae</taxon>
        <taxon>Paspaleae</taxon>
        <taxon>Paspalinae</taxon>
        <taxon>Paspalum</taxon>
    </lineage>
</organism>
<accession>A0AAQ3TNR3</accession>
<feature type="compositionally biased region" description="Basic residues" evidence="1">
    <location>
        <begin position="215"/>
        <end position="224"/>
    </location>
</feature>
<evidence type="ECO:0000313" key="2">
    <source>
        <dbReference type="EMBL" id="WVZ77594.1"/>
    </source>
</evidence>
<sequence length="263" mass="29865">GPGLHRTPKPRPQPHLLPSLALARPLHRRRPPSTEERQPAVRSPPRTPLPPRPSAEILAPSDMEALFGSNSHVGHKTADLTTLIVAQAALEVQRSLVAMIISVHNEIFTSGGDQDFINRILGKSKNETVPENKDDGESDDDNDDEGNDEDAENQEEEEEEVVVTRNRMMMGTRRMMTTMILQPMVKEGVTTTMMAERRKMRTTTMKMETMTMRKMRRKKRKRRMTMTSPNHLPRRENDRWPSDRLHAGNGALFTLRSSLLFSG</sequence>
<feature type="region of interest" description="Disordered" evidence="1">
    <location>
        <begin position="126"/>
        <end position="166"/>
    </location>
</feature>
<feature type="non-terminal residue" evidence="2">
    <location>
        <position position="263"/>
    </location>
</feature>
<feature type="region of interest" description="Disordered" evidence="1">
    <location>
        <begin position="1"/>
        <end position="54"/>
    </location>
</feature>
<feature type="region of interest" description="Disordered" evidence="1">
    <location>
        <begin position="215"/>
        <end position="246"/>
    </location>
</feature>
<feature type="compositionally biased region" description="Basic and acidic residues" evidence="1">
    <location>
        <begin position="126"/>
        <end position="135"/>
    </location>
</feature>
<evidence type="ECO:0000313" key="3">
    <source>
        <dbReference type="Proteomes" id="UP001341281"/>
    </source>
</evidence>
<reference evidence="2 3" key="1">
    <citation type="submission" date="2024-02" db="EMBL/GenBank/DDBJ databases">
        <title>High-quality chromosome-scale genome assembly of Pensacola bahiagrass (Paspalum notatum Flugge var. saurae).</title>
        <authorList>
            <person name="Vega J.M."/>
            <person name="Podio M."/>
            <person name="Orjuela J."/>
            <person name="Siena L.A."/>
            <person name="Pessino S.C."/>
            <person name="Combes M.C."/>
            <person name="Mariac C."/>
            <person name="Albertini E."/>
            <person name="Pupilli F."/>
            <person name="Ortiz J.P.A."/>
            <person name="Leblanc O."/>
        </authorList>
    </citation>
    <scope>NUCLEOTIDE SEQUENCE [LARGE SCALE GENOMIC DNA]</scope>
    <source>
        <strain evidence="2">R1</strain>
        <tissue evidence="2">Leaf</tissue>
    </source>
</reference>
<feature type="compositionally biased region" description="Basic and acidic residues" evidence="1">
    <location>
        <begin position="233"/>
        <end position="246"/>
    </location>
</feature>
<dbReference type="AlphaFoldDB" id="A0AAQ3TNR3"/>
<name>A0AAQ3TNR3_PASNO</name>
<feature type="compositionally biased region" description="Acidic residues" evidence="1">
    <location>
        <begin position="136"/>
        <end position="161"/>
    </location>
</feature>
<dbReference type="EMBL" id="CP144749">
    <property type="protein sequence ID" value="WVZ77594.1"/>
    <property type="molecule type" value="Genomic_DNA"/>
</dbReference>
<dbReference type="Proteomes" id="UP001341281">
    <property type="component" value="Chromosome 05"/>
</dbReference>
<protein>
    <submittedName>
        <fullName evidence="2">Uncharacterized protein</fullName>
    </submittedName>
</protein>